<accession>A0A3P1WYU9</accession>
<dbReference type="Gene3D" id="3.40.640.10">
    <property type="entry name" value="Type I PLP-dependent aspartate aminotransferase-like (Major domain)"/>
    <property type="match status" value="1"/>
</dbReference>
<dbReference type="InterPro" id="IPR015424">
    <property type="entry name" value="PyrdxlP-dep_Trfase"/>
</dbReference>
<feature type="domain" description="Aminotransferase class I/classII large" evidence="5">
    <location>
        <begin position="29"/>
        <end position="361"/>
    </location>
</feature>
<dbReference type="InterPro" id="IPR004838">
    <property type="entry name" value="NHTrfase_class1_PyrdxlP-BS"/>
</dbReference>
<dbReference type="Pfam" id="PF00155">
    <property type="entry name" value="Aminotran_1_2"/>
    <property type="match status" value="1"/>
</dbReference>
<dbReference type="OrthoDB" id="9813612at2"/>
<reference evidence="6 7" key="1">
    <citation type="submission" date="2018-11" db="EMBL/GenBank/DDBJ databases">
        <title>Genomes From Bacteria Associated with the Canine Oral Cavity: a Test Case for Automated Genome-Based Taxonomic Assignment.</title>
        <authorList>
            <person name="Coil D.A."/>
            <person name="Jospin G."/>
            <person name="Darling A.E."/>
            <person name="Wallis C."/>
            <person name="Davis I.J."/>
            <person name="Harris S."/>
            <person name="Eisen J.A."/>
            <person name="Holcombe L.J."/>
            <person name="O'Flynn C."/>
        </authorList>
    </citation>
    <scope>NUCLEOTIDE SEQUENCE [LARGE SCALE GENOMIC DNA]</scope>
    <source>
        <strain evidence="6 7">OH2822_COT-296</strain>
    </source>
</reference>
<evidence type="ECO:0000313" key="7">
    <source>
        <dbReference type="Proteomes" id="UP000280935"/>
    </source>
</evidence>
<keyword evidence="2 4" id="KW-0032">Aminotransferase</keyword>
<dbReference type="SUPFAM" id="SSF53383">
    <property type="entry name" value="PLP-dependent transferases"/>
    <property type="match status" value="1"/>
</dbReference>
<dbReference type="PROSITE" id="PS00105">
    <property type="entry name" value="AA_TRANSFER_CLASS_1"/>
    <property type="match status" value="1"/>
</dbReference>
<keyword evidence="3 4" id="KW-0808">Transferase</keyword>
<dbReference type="InterPro" id="IPR015422">
    <property type="entry name" value="PyrdxlP-dep_Trfase_small"/>
</dbReference>
<dbReference type="CDD" id="cd00609">
    <property type="entry name" value="AAT_like"/>
    <property type="match status" value="1"/>
</dbReference>
<evidence type="ECO:0000313" key="6">
    <source>
        <dbReference type="EMBL" id="RRD51421.1"/>
    </source>
</evidence>
<evidence type="ECO:0000256" key="3">
    <source>
        <dbReference type="ARBA" id="ARBA00022679"/>
    </source>
</evidence>
<protein>
    <recommendedName>
        <fullName evidence="4">Aminotransferase</fullName>
        <ecNumber evidence="4">2.6.1.-</ecNumber>
    </recommendedName>
</protein>
<dbReference type="GO" id="GO:0008483">
    <property type="term" value="F:transaminase activity"/>
    <property type="evidence" value="ECO:0007669"/>
    <property type="project" value="UniProtKB-KW"/>
</dbReference>
<dbReference type="EMBL" id="RQYT01000001">
    <property type="protein sequence ID" value="RRD51421.1"/>
    <property type="molecule type" value="Genomic_DNA"/>
</dbReference>
<proteinExistence type="inferred from homology"/>
<dbReference type="Gene3D" id="3.90.1150.10">
    <property type="entry name" value="Aspartate Aminotransferase, domain 1"/>
    <property type="match status" value="1"/>
</dbReference>
<dbReference type="InterPro" id="IPR004839">
    <property type="entry name" value="Aminotransferase_I/II_large"/>
</dbReference>
<dbReference type="RefSeq" id="WP_125226522.1">
    <property type="nucleotide sequence ID" value="NZ_RQYT01000001.1"/>
</dbReference>
<dbReference type="InterPro" id="IPR015421">
    <property type="entry name" value="PyrdxlP-dep_Trfase_major"/>
</dbReference>
<dbReference type="InterPro" id="IPR050881">
    <property type="entry name" value="LL-DAP_aminotransferase"/>
</dbReference>
<name>A0A3P1WYU9_9ACTN</name>
<comment type="similarity">
    <text evidence="4">Belongs to the class-I pyridoxal-phosphate-dependent aminotransferase family.</text>
</comment>
<dbReference type="PANTHER" id="PTHR42832">
    <property type="entry name" value="AMINO ACID AMINOTRANSFERASE"/>
    <property type="match status" value="1"/>
</dbReference>
<dbReference type="Proteomes" id="UP000280935">
    <property type="component" value="Unassembled WGS sequence"/>
</dbReference>
<dbReference type="EC" id="2.6.1.-" evidence="4"/>
<evidence type="ECO:0000259" key="5">
    <source>
        <dbReference type="Pfam" id="PF00155"/>
    </source>
</evidence>
<comment type="cofactor">
    <cofactor evidence="1 4">
        <name>pyridoxal 5'-phosphate</name>
        <dbReference type="ChEBI" id="CHEBI:597326"/>
    </cofactor>
</comment>
<evidence type="ECO:0000256" key="4">
    <source>
        <dbReference type="RuleBase" id="RU000481"/>
    </source>
</evidence>
<gene>
    <name evidence="6" type="primary">dapC</name>
    <name evidence="6" type="ORF">EII35_00620</name>
</gene>
<dbReference type="AlphaFoldDB" id="A0A3P1WYU9"/>
<dbReference type="NCBIfam" id="TIGR03539">
    <property type="entry name" value="DapC_actino"/>
    <property type="match status" value="1"/>
</dbReference>
<sequence>MALADSLPDFPWDSLLEAKRVASTHPDGLVDLSVGTPVDPTPEIARQALVAAADAHHYPTVWGTPRLRDAIIGYLENRWSAHGLTHEGILPVIGTKELVGWLPELLGLGAGDVVVFPEIAYPTYEVGARVVGAEPVACDDPDALPEGTRLIWINSPANPTGRILDVAELRGWVAASRRHGALLASDECYGEFAWEREACSVLDPRINDGDITGLLAVHSVSKRSNAAGYRAGFVAGDPTVVQELVQARKHLGMMVPTPIQAALIAVLGDQDHVIEQRERYLERRAVLRRALEDAGFRVDHSEGSLYLWATRDESCRSTVDWFAERGILVAPGDFYGSRSGEHVRIALTAPTERIEAAAARLSPCRSGR</sequence>
<dbReference type="GO" id="GO:0030170">
    <property type="term" value="F:pyridoxal phosphate binding"/>
    <property type="evidence" value="ECO:0007669"/>
    <property type="project" value="InterPro"/>
</dbReference>
<evidence type="ECO:0000256" key="2">
    <source>
        <dbReference type="ARBA" id="ARBA00022576"/>
    </source>
</evidence>
<comment type="caution">
    <text evidence="6">The sequence shown here is derived from an EMBL/GenBank/DDBJ whole genome shotgun (WGS) entry which is preliminary data.</text>
</comment>
<dbReference type="PANTHER" id="PTHR42832:SF3">
    <property type="entry name" value="L-GLUTAMINE--4-(METHYLSULFANYL)-2-OXOBUTANOATE AMINOTRANSFERASE"/>
    <property type="match status" value="1"/>
</dbReference>
<organism evidence="6 7">
    <name type="scientific">Arachnia propionica</name>
    <dbReference type="NCBI Taxonomy" id="1750"/>
    <lineage>
        <taxon>Bacteria</taxon>
        <taxon>Bacillati</taxon>
        <taxon>Actinomycetota</taxon>
        <taxon>Actinomycetes</taxon>
        <taxon>Propionibacteriales</taxon>
        <taxon>Propionibacteriaceae</taxon>
        <taxon>Arachnia</taxon>
    </lineage>
</organism>
<dbReference type="InterPro" id="IPR019880">
    <property type="entry name" value="OxyQ"/>
</dbReference>
<evidence type="ECO:0000256" key="1">
    <source>
        <dbReference type="ARBA" id="ARBA00001933"/>
    </source>
</evidence>